<protein>
    <recommendedName>
        <fullName evidence="9">Exostosin GT47 domain-containing protein</fullName>
    </recommendedName>
</protein>
<feature type="transmembrane region" description="Helical" evidence="8">
    <location>
        <begin position="308"/>
        <end position="328"/>
    </location>
</feature>
<dbReference type="GO" id="GO:0038023">
    <property type="term" value="F:signaling receptor activity"/>
    <property type="evidence" value="ECO:0007669"/>
    <property type="project" value="TreeGrafter"/>
</dbReference>
<feature type="domain" description="Exostosin GT47" evidence="9">
    <location>
        <begin position="390"/>
        <end position="674"/>
    </location>
</feature>
<dbReference type="GO" id="GO:0009725">
    <property type="term" value="P:response to hormone"/>
    <property type="evidence" value="ECO:0007669"/>
    <property type="project" value="UniProtKB-ARBA"/>
</dbReference>
<dbReference type="GO" id="GO:0009744">
    <property type="term" value="P:response to sucrose"/>
    <property type="evidence" value="ECO:0007669"/>
    <property type="project" value="UniProtKB-ARBA"/>
</dbReference>
<proteinExistence type="predicted"/>
<sequence length="723" mass="83016">MDQDGQKDEAETVSSCGNGKSNSNSKIVPGDDHDGDESSGGCTKRRRKRKSQKTTKRRVLVSYSDLPDYMKDNEYILNYYRADWSIRDAFFSVFSFHNESLNVWTHLIGFILFVGLTVANIIHHDKFFPVDAKSPGNVTRWPFFVFLGGSMFCLLASSICHLFCCHSKDLNVFLLRIDYAGITAMIITSFFPPIFYIFQCTPRWYFIYLSGITLMGIFTIITLFTPSLSSPKYRAFRALLFASMGLFGIVPAVHALVVNWGNPQRNVTLVYELAMAVFYLVGTGFYVGRVPERLKPGWFDRVGHSHQIFHVFVVLGALSHYAAALLFLDWRDHKEKKRNMIEEDLAKSRAAIREAVRSKKYASEKEETFIPRGAVYRNAYAFHQSQIEMEKKFKVWVYREGESPLVHMGPMNSIYGIEGQFVDEIERETSLFTASHPEEAHAFLLPVSIANVVHYLYRPLVTYSREQLHNVFLDYVNTVAHKYPYWNRSLGADHFFVSCHDWAPEASGSNPKLMKNLIRVLCNANTSEGFMPQRDVSIPEINIPGGQLGPPRLSRASGHDRPILAFFAGGSHGYIRKILLQHWKDKDEEVQVHEYLTKNKDYFKLMAKARFCLCPSGYEVASPRVVAAINLGCVPVIISDHYALPFSDVLDWSTFTIHVPSEKIPELKSILKSVSWRRYLVLQRRVLQVQRHFVLNRPSQPFDMLRMLLHSVWLRRLNLRLPL</sequence>
<keyword evidence="4" id="KW-0346">Stress response</keyword>
<dbReference type="AlphaFoldDB" id="A0A565CU26"/>
<feature type="transmembrane region" description="Helical" evidence="8">
    <location>
        <begin position="236"/>
        <end position="257"/>
    </location>
</feature>
<name>A0A565CU26_9BRAS</name>
<evidence type="ECO:0000313" key="10">
    <source>
        <dbReference type="EMBL" id="VVB17024.1"/>
    </source>
</evidence>
<evidence type="ECO:0000259" key="9">
    <source>
        <dbReference type="Pfam" id="PF03016"/>
    </source>
</evidence>
<evidence type="ECO:0000256" key="6">
    <source>
        <dbReference type="PIRSR" id="PIRSR604254-1"/>
    </source>
</evidence>
<organism evidence="10 11">
    <name type="scientific">Arabis nemorensis</name>
    <dbReference type="NCBI Taxonomy" id="586526"/>
    <lineage>
        <taxon>Eukaryota</taxon>
        <taxon>Viridiplantae</taxon>
        <taxon>Streptophyta</taxon>
        <taxon>Embryophyta</taxon>
        <taxon>Tracheophyta</taxon>
        <taxon>Spermatophyta</taxon>
        <taxon>Magnoliopsida</taxon>
        <taxon>eudicotyledons</taxon>
        <taxon>Gunneridae</taxon>
        <taxon>Pentapetalae</taxon>
        <taxon>rosids</taxon>
        <taxon>malvids</taxon>
        <taxon>Brassicales</taxon>
        <taxon>Brassicaceae</taxon>
        <taxon>Arabideae</taxon>
        <taxon>Arabis</taxon>
    </lineage>
</organism>
<evidence type="ECO:0000256" key="3">
    <source>
        <dbReference type="ARBA" id="ARBA00022989"/>
    </source>
</evidence>
<dbReference type="InterPro" id="IPR004254">
    <property type="entry name" value="AdipoR/HlyIII-related"/>
</dbReference>
<dbReference type="Pfam" id="PF03016">
    <property type="entry name" value="Exostosin_GT47"/>
    <property type="match status" value="1"/>
</dbReference>
<dbReference type="OrthoDB" id="1924787at2759"/>
<feature type="compositionally biased region" description="Basic and acidic residues" evidence="7">
    <location>
        <begin position="1"/>
        <end position="10"/>
    </location>
</feature>
<keyword evidence="5 8" id="KW-0472">Membrane</keyword>
<evidence type="ECO:0000256" key="5">
    <source>
        <dbReference type="ARBA" id="ARBA00023136"/>
    </source>
</evidence>
<dbReference type="Pfam" id="PF03006">
    <property type="entry name" value="HlyIII"/>
    <property type="match status" value="1"/>
</dbReference>
<dbReference type="PANTHER" id="PTHR20855:SF115">
    <property type="entry name" value="HEPTAHELICAL TRANSMEMBRANE PROTEIN 1"/>
    <property type="match status" value="1"/>
</dbReference>
<dbReference type="Proteomes" id="UP000489600">
    <property type="component" value="Unassembled WGS sequence"/>
</dbReference>
<feature type="transmembrane region" description="Helical" evidence="8">
    <location>
        <begin position="143"/>
        <end position="165"/>
    </location>
</feature>
<feature type="binding site" evidence="6">
    <location>
        <position position="161"/>
    </location>
    <ligand>
        <name>Zn(2+)</name>
        <dbReference type="ChEBI" id="CHEBI:29105"/>
    </ligand>
</feature>
<comment type="subcellular location">
    <subcellularLocation>
        <location evidence="1">Membrane</location>
        <topology evidence="1">Multi-pass membrane protein</topology>
    </subcellularLocation>
</comment>
<dbReference type="GO" id="GO:0046872">
    <property type="term" value="F:metal ion binding"/>
    <property type="evidence" value="ECO:0007669"/>
    <property type="project" value="UniProtKB-KW"/>
</dbReference>
<dbReference type="EMBL" id="CABITT030000008">
    <property type="protein sequence ID" value="VVB17024.1"/>
    <property type="molecule type" value="Genomic_DNA"/>
</dbReference>
<feature type="compositionally biased region" description="Low complexity" evidence="7">
    <location>
        <begin position="14"/>
        <end position="26"/>
    </location>
</feature>
<dbReference type="GO" id="GO:0016020">
    <property type="term" value="C:membrane"/>
    <property type="evidence" value="ECO:0007669"/>
    <property type="project" value="UniProtKB-SubCell"/>
</dbReference>
<keyword evidence="2 8" id="KW-0812">Transmembrane</keyword>
<evidence type="ECO:0000256" key="7">
    <source>
        <dbReference type="SAM" id="MobiDB-lite"/>
    </source>
</evidence>
<feature type="transmembrane region" description="Helical" evidence="8">
    <location>
        <begin position="103"/>
        <end position="123"/>
    </location>
</feature>
<feature type="compositionally biased region" description="Basic residues" evidence="7">
    <location>
        <begin position="43"/>
        <end position="56"/>
    </location>
</feature>
<gene>
    <name evidence="10" type="ORF">ANE_LOCUS27468</name>
</gene>
<feature type="region of interest" description="Disordered" evidence="7">
    <location>
        <begin position="1"/>
        <end position="56"/>
    </location>
</feature>
<reference evidence="10" key="1">
    <citation type="submission" date="2019-07" db="EMBL/GenBank/DDBJ databases">
        <authorList>
            <person name="Dittberner H."/>
        </authorList>
    </citation>
    <scope>NUCLEOTIDE SEQUENCE [LARGE SCALE GENOMIC DNA]</scope>
</reference>
<dbReference type="InterPro" id="IPR040911">
    <property type="entry name" value="Exostosin_GT47"/>
</dbReference>
<feature type="transmembrane region" description="Helical" evidence="8">
    <location>
        <begin position="177"/>
        <end position="198"/>
    </location>
</feature>
<accession>A0A565CU26</accession>
<feature type="transmembrane region" description="Helical" evidence="8">
    <location>
        <begin position="269"/>
        <end position="287"/>
    </location>
</feature>
<feature type="binding site" evidence="6">
    <location>
        <position position="306"/>
    </location>
    <ligand>
        <name>Zn(2+)</name>
        <dbReference type="ChEBI" id="CHEBI:29105"/>
    </ligand>
</feature>
<keyword evidence="6" id="KW-0862">Zinc</keyword>
<feature type="transmembrane region" description="Helical" evidence="8">
    <location>
        <begin position="204"/>
        <end position="224"/>
    </location>
</feature>
<evidence type="ECO:0000256" key="1">
    <source>
        <dbReference type="ARBA" id="ARBA00004141"/>
    </source>
</evidence>
<evidence type="ECO:0000256" key="2">
    <source>
        <dbReference type="ARBA" id="ARBA00022692"/>
    </source>
</evidence>
<feature type="binding site" evidence="6">
    <location>
        <position position="310"/>
    </location>
    <ligand>
        <name>Zn(2+)</name>
        <dbReference type="ChEBI" id="CHEBI:29105"/>
    </ligand>
</feature>
<keyword evidence="6" id="KW-0479">Metal-binding</keyword>
<comment type="caution">
    <text evidence="10">The sequence shown here is derived from an EMBL/GenBank/DDBJ whole genome shotgun (WGS) entry which is preliminary data.</text>
</comment>
<dbReference type="PANTHER" id="PTHR20855">
    <property type="entry name" value="ADIPOR/PROGESTIN RECEPTOR-RELATED"/>
    <property type="match status" value="1"/>
</dbReference>
<keyword evidence="3 8" id="KW-1133">Transmembrane helix</keyword>
<evidence type="ECO:0000313" key="11">
    <source>
        <dbReference type="Proteomes" id="UP000489600"/>
    </source>
</evidence>
<evidence type="ECO:0000256" key="8">
    <source>
        <dbReference type="SAM" id="Phobius"/>
    </source>
</evidence>
<keyword evidence="11" id="KW-1185">Reference proteome</keyword>
<evidence type="ECO:0000256" key="4">
    <source>
        <dbReference type="ARBA" id="ARBA00023016"/>
    </source>
</evidence>